<dbReference type="Pfam" id="PF14897">
    <property type="entry name" value="EpsG"/>
    <property type="match status" value="1"/>
</dbReference>
<evidence type="ECO:0000313" key="3">
    <source>
        <dbReference type="Proteomes" id="UP000187261"/>
    </source>
</evidence>
<protein>
    <submittedName>
        <fullName evidence="2">EpsG family protein</fullName>
    </submittedName>
</protein>
<dbReference type="AlphaFoldDB" id="A0A1U7PZZ4"/>
<name>A0A1U7PZZ4_9FLAO</name>
<dbReference type="RefSeq" id="WP_076783686.1">
    <property type="nucleotide sequence ID" value="NZ_FTPU01000025.1"/>
</dbReference>
<sequence length="370" mass="43290">MVYLVTFFMSLIFIKIADIFKGLKILFWIFTLLGLLIPVYLASARDTSVGFDVKYYVEPFFDIACKSKTFSEYVDDVKSDYVYMGINYIVSRFTKDLFWLHFTLQSLMISMIYYVAYQYRKKFPIWIVIFLYFTIMYCTTYNIVRQSLAVAITFLGYYFFINNKRKLFFTLMILALLSHPTSIVCLLYLSVDYIVKIKNSRLKYFTIIFLSISFVGILFLFKDMINLLLTLGGDNVQRYSYYIENTEGGISKFDVALKIFTLIIIIYGLVKKVTDERLLLSFLMLTFLGIITVFLNLIATSANRFTFYFQDISFIAIPMILYSKKILIHIRLVLTLLYISLALTTFYSVFVINGKTAGYIYPYKSKILGI</sequence>
<dbReference type="STRING" id="1121284.SAMN05660493_02251"/>
<evidence type="ECO:0000313" key="2">
    <source>
        <dbReference type="EMBL" id="SIT97531.1"/>
    </source>
</evidence>
<feature type="transmembrane region" description="Helical" evidence="1">
    <location>
        <begin position="25"/>
        <end position="43"/>
    </location>
</feature>
<keyword evidence="1" id="KW-0472">Membrane</keyword>
<feature type="transmembrane region" description="Helical" evidence="1">
    <location>
        <begin position="123"/>
        <end position="144"/>
    </location>
</feature>
<accession>A0A1U7PZZ4</accession>
<dbReference type="Proteomes" id="UP000187261">
    <property type="component" value="Unassembled WGS sequence"/>
</dbReference>
<feature type="transmembrane region" description="Helical" evidence="1">
    <location>
        <begin position="250"/>
        <end position="270"/>
    </location>
</feature>
<keyword evidence="1" id="KW-1133">Transmembrane helix</keyword>
<feature type="transmembrane region" description="Helical" evidence="1">
    <location>
        <begin position="202"/>
        <end position="221"/>
    </location>
</feature>
<feature type="transmembrane region" description="Helical" evidence="1">
    <location>
        <begin position="97"/>
        <end position="116"/>
    </location>
</feature>
<keyword evidence="1" id="KW-0812">Transmembrane</keyword>
<evidence type="ECO:0000256" key="1">
    <source>
        <dbReference type="SAM" id="Phobius"/>
    </source>
</evidence>
<feature type="transmembrane region" description="Helical" evidence="1">
    <location>
        <begin position="167"/>
        <end position="190"/>
    </location>
</feature>
<dbReference type="OrthoDB" id="3251447at2"/>
<feature type="transmembrane region" description="Helical" evidence="1">
    <location>
        <begin position="330"/>
        <end position="352"/>
    </location>
</feature>
<gene>
    <name evidence="2" type="ORF">SAMN05660493_02251</name>
</gene>
<dbReference type="InterPro" id="IPR049458">
    <property type="entry name" value="EpsG-like"/>
</dbReference>
<feature type="transmembrane region" description="Helical" evidence="1">
    <location>
        <begin position="277"/>
        <end position="299"/>
    </location>
</feature>
<reference evidence="3" key="1">
    <citation type="submission" date="2016-10" db="EMBL/GenBank/DDBJ databases">
        <authorList>
            <person name="Varghese N."/>
            <person name="Submissions S."/>
        </authorList>
    </citation>
    <scope>NUCLEOTIDE SEQUENCE [LARGE SCALE GENOMIC DNA]</scope>
    <source>
        <strain evidence="3">DSM 19482</strain>
    </source>
</reference>
<dbReference type="EMBL" id="FTPU01000025">
    <property type="protein sequence ID" value="SIT97531.1"/>
    <property type="molecule type" value="Genomic_DNA"/>
</dbReference>
<keyword evidence="3" id="KW-1185">Reference proteome</keyword>
<organism evidence="2 3">
    <name type="scientific">Epilithonimonas bovis DSM 19482</name>
    <dbReference type="NCBI Taxonomy" id="1121284"/>
    <lineage>
        <taxon>Bacteria</taxon>
        <taxon>Pseudomonadati</taxon>
        <taxon>Bacteroidota</taxon>
        <taxon>Flavobacteriia</taxon>
        <taxon>Flavobacteriales</taxon>
        <taxon>Weeksellaceae</taxon>
        <taxon>Chryseobacterium group</taxon>
        <taxon>Epilithonimonas</taxon>
    </lineage>
</organism>
<proteinExistence type="predicted"/>